<dbReference type="SUPFAM" id="SSF81298">
    <property type="entry name" value="Adenylylcyclase toxin (the edema factor)"/>
    <property type="match status" value="1"/>
</dbReference>
<evidence type="ECO:0000259" key="1">
    <source>
        <dbReference type="Pfam" id="PF03497"/>
    </source>
</evidence>
<dbReference type="Gene3D" id="3.90.1760.10">
    <property type="entry name" value="Anthrax toxin, edema factor, central domain"/>
    <property type="match status" value="1"/>
</dbReference>
<evidence type="ECO:0000313" key="3">
    <source>
        <dbReference type="Proteomes" id="UP000215861"/>
    </source>
</evidence>
<dbReference type="InterPro" id="IPR005165">
    <property type="entry name" value="Anthrax_toxin_edema_cen"/>
</dbReference>
<dbReference type="AlphaFoldDB" id="A0A267AJ33"/>
<dbReference type="OrthoDB" id="1550625at2"/>
<dbReference type="EMBL" id="NQKQ01000009">
    <property type="protein sequence ID" value="PAA12576.1"/>
    <property type="molecule type" value="Genomic_DNA"/>
</dbReference>
<dbReference type="Proteomes" id="UP000215861">
    <property type="component" value="Unassembled WGS sequence"/>
</dbReference>
<sequence>MLHCIQPCGASLRALEGQIDRRVIAPDLLQVIENVQHRTGIAASHLMPLQNVAKEKNCIIGIRPVEAVATGLIEDGHPTKDFHIKGKSANWGPQSGMICVDQAFSKLECCLTSDPARIEKFNGKNRQCIEGGHAVAVPLAISRERMRTLLAGDLITDMHSADAQGRISFSAKAPSGVFYKFEAIPAPGVVAGLYQINHQGQPLEVLAKTPEGKALTADYDLHLVGPHISDLGPQDNLPVPDIAHDVFKARINGYTDRATHSRPRNLAIELREDYASASSFYHKEDPDIGNATSRIAAMIPVINAALVGEGERVVHHNADSGSPASEATANYPATFFLPTKLEKFDEICVIENLQQMTALVQQAKNSGYYIPLNPLWEPEITSVRRSDFTNFQRLLNRI</sequence>
<protein>
    <submittedName>
        <fullName evidence="2">Adenylate cyclase</fullName>
    </submittedName>
</protein>
<feature type="domain" description="Anthrax toxin edema factor central" evidence="1">
    <location>
        <begin position="34"/>
        <end position="206"/>
    </location>
</feature>
<evidence type="ECO:0000313" key="2">
    <source>
        <dbReference type="EMBL" id="PAA12576.1"/>
    </source>
</evidence>
<dbReference type="GO" id="GO:0005576">
    <property type="term" value="C:extracellular region"/>
    <property type="evidence" value="ECO:0007669"/>
    <property type="project" value="InterPro"/>
</dbReference>
<dbReference type="InterPro" id="IPR035099">
    <property type="entry name" value="Anthrax_toxin_C-terminal"/>
</dbReference>
<dbReference type="InterPro" id="IPR037017">
    <property type="entry name" value="Anthrax_toxin_edema_cen_sf"/>
</dbReference>
<dbReference type="Pfam" id="PF03497">
    <property type="entry name" value="Anthrax_toxA"/>
    <property type="match status" value="1"/>
</dbReference>
<gene>
    <name evidence="2" type="ORF">CJU81_10430</name>
</gene>
<accession>A0A267AJ33</accession>
<dbReference type="GO" id="GO:0008294">
    <property type="term" value="F:calcium- and calmodulin-responsive adenylate cyclase activity"/>
    <property type="evidence" value="ECO:0007669"/>
    <property type="project" value="InterPro"/>
</dbReference>
<reference evidence="2 3" key="1">
    <citation type="submission" date="2017-08" db="EMBL/GenBank/DDBJ databases">
        <title>Genomic and metabolic characterisation of spoilage-associated Pseudomonas species.</title>
        <authorList>
            <person name="Stanborough T."/>
            <person name="Fegan N."/>
            <person name="Powell S.M."/>
            <person name="Singh T."/>
            <person name="Tamplin M.L."/>
            <person name="Chandry P.S."/>
        </authorList>
    </citation>
    <scope>NUCLEOTIDE SEQUENCE [LARGE SCALE GENOMIC DNA]</scope>
    <source>
        <strain evidence="2 3">F1801</strain>
    </source>
</reference>
<name>A0A267AJ33_PSEFR</name>
<proteinExistence type="predicted"/>
<organism evidence="2 3">
    <name type="scientific">Pseudomonas fragi</name>
    <dbReference type="NCBI Taxonomy" id="296"/>
    <lineage>
        <taxon>Bacteria</taxon>
        <taxon>Pseudomonadati</taxon>
        <taxon>Pseudomonadota</taxon>
        <taxon>Gammaproteobacteria</taxon>
        <taxon>Pseudomonadales</taxon>
        <taxon>Pseudomonadaceae</taxon>
        <taxon>Pseudomonas</taxon>
    </lineage>
</organism>
<comment type="caution">
    <text evidence="2">The sequence shown here is derived from an EMBL/GenBank/DDBJ whole genome shotgun (WGS) entry which is preliminary data.</text>
</comment>